<comment type="caution">
    <text evidence="2">The sequence shown here is derived from an EMBL/GenBank/DDBJ whole genome shotgun (WGS) entry which is preliminary data.</text>
</comment>
<dbReference type="EMBL" id="JARJLG010000052">
    <property type="protein sequence ID" value="KAJ7759329.1"/>
    <property type="molecule type" value="Genomic_DNA"/>
</dbReference>
<dbReference type="Proteomes" id="UP001215280">
    <property type="component" value="Unassembled WGS sequence"/>
</dbReference>
<proteinExistence type="predicted"/>
<accession>A0AAD7JBU3</accession>
<evidence type="ECO:0000313" key="3">
    <source>
        <dbReference type="Proteomes" id="UP001215280"/>
    </source>
</evidence>
<dbReference type="AlphaFoldDB" id="A0AAD7JBU3"/>
<keyword evidence="1" id="KW-1133">Transmembrane helix</keyword>
<reference evidence="2" key="1">
    <citation type="submission" date="2023-03" db="EMBL/GenBank/DDBJ databases">
        <title>Massive genome expansion in bonnet fungi (Mycena s.s.) driven by repeated elements and novel gene families across ecological guilds.</title>
        <authorList>
            <consortium name="Lawrence Berkeley National Laboratory"/>
            <person name="Harder C.B."/>
            <person name="Miyauchi S."/>
            <person name="Viragh M."/>
            <person name="Kuo A."/>
            <person name="Thoen E."/>
            <person name="Andreopoulos B."/>
            <person name="Lu D."/>
            <person name="Skrede I."/>
            <person name="Drula E."/>
            <person name="Henrissat B."/>
            <person name="Morin E."/>
            <person name="Kohler A."/>
            <person name="Barry K."/>
            <person name="LaButti K."/>
            <person name="Morin E."/>
            <person name="Salamov A."/>
            <person name="Lipzen A."/>
            <person name="Mereny Z."/>
            <person name="Hegedus B."/>
            <person name="Baldrian P."/>
            <person name="Stursova M."/>
            <person name="Weitz H."/>
            <person name="Taylor A."/>
            <person name="Grigoriev I.V."/>
            <person name="Nagy L.G."/>
            <person name="Martin F."/>
            <person name="Kauserud H."/>
        </authorList>
    </citation>
    <scope>NUCLEOTIDE SEQUENCE</scope>
    <source>
        <strain evidence="2">CBHHK188m</strain>
    </source>
</reference>
<gene>
    <name evidence="2" type="ORF">DFH07DRAFT_443700</name>
</gene>
<feature type="transmembrane region" description="Helical" evidence="1">
    <location>
        <begin position="55"/>
        <end position="74"/>
    </location>
</feature>
<keyword evidence="3" id="KW-1185">Reference proteome</keyword>
<organism evidence="2 3">
    <name type="scientific">Mycena maculata</name>
    <dbReference type="NCBI Taxonomy" id="230809"/>
    <lineage>
        <taxon>Eukaryota</taxon>
        <taxon>Fungi</taxon>
        <taxon>Dikarya</taxon>
        <taxon>Basidiomycota</taxon>
        <taxon>Agaricomycotina</taxon>
        <taxon>Agaricomycetes</taxon>
        <taxon>Agaricomycetidae</taxon>
        <taxon>Agaricales</taxon>
        <taxon>Marasmiineae</taxon>
        <taxon>Mycenaceae</taxon>
        <taxon>Mycena</taxon>
    </lineage>
</organism>
<evidence type="ECO:0000313" key="2">
    <source>
        <dbReference type="EMBL" id="KAJ7759329.1"/>
    </source>
</evidence>
<name>A0AAD7JBU3_9AGAR</name>
<evidence type="ECO:0000256" key="1">
    <source>
        <dbReference type="SAM" id="Phobius"/>
    </source>
</evidence>
<keyword evidence="1" id="KW-0472">Membrane</keyword>
<sequence length="261" mass="28784">MRQQRQSDRSSIICQVLSFIAGNIYNGQNSQRRRSAPVLYGIYATRAAPLFPTKLAMNLTLFFKICALTLLSLLGTTRAHESSYYPYIPNEIPCGEGSHPAFVHNSYTYIAPLHKFTNITGSFFDIVWLGGCPATVTTGTDNVPGATRAGPCLGDTFNETLTMYSAHVDELMYTYHGRPYAPTLPGQPTIHVESYAETLRFESICGGRATYVDFISFLCTEDQTAAYIAWNELHTDTMQSVAASLGAPVLAGDCLEYQNKK</sequence>
<protein>
    <submittedName>
        <fullName evidence="2">Uncharacterized protein</fullName>
    </submittedName>
</protein>
<keyword evidence="1" id="KW-0812">Transmembrane</keyword>